<organism evidence="4 5">
    <name type="scientific">Blautia obeum</name>
    <dbReference type="NCBI Taxonomy" id="40520"/>
    <lineage>
        <taxon>Bacteria</taxon>
        <taxon>Bacillati</taxon>
        <taxon>Bacillota</taxon>
        <taxon>Clostridia</taxon>
        <taxon>Lachnospirales</taxon>
        <taxon>Lachnospiraceae</taxon>
        <taxon>Blautia</taxon>
    </lineage>
</organism>
<protein>
    <submittedName>
        <fullName evidence="4">Daunorubicin/doxorubicin resistance ATP-binding protein DrrA</fullName>
        <ecNumber evidence="4">3.6.3.-</ecNumber>
    </submittedName>
</protein>
<dbReference type="EC" id="3.6.3.-" evidence="4"/>
<dbReference type="GO" id="GO:0016887">
    <property type="term" value="F:ATP hydrolysis activity"/>
    <property type="evidence" value="ECO:0007669"/>
    <property type="project" value="InterPro"/>
</dbReference>
<accession>A0A564UP62</accession>
<dbReference type="RefSeq" id="WP_144369767.1">
    <property type="nucleotide sequence ID" value="NZ_CABHNB010000044.1"/>
</dbReference>
<dbReference type="InterPro" id="IPR003593">
    <property type="entry name" value="AAA+_ATPase"/>
</dbReference>
<sequence length="314" mass="35668">MYAIKVHNLSKTYKNGIQALSGLNIQVKSGEIYSLLGENGAGKSTLIKILTTFLKPTSGNITMLGKDIQQNSIYIRSNIACVSQQTSIDTNLSLEENMMFQAELYKIPKAEAKKRMAKLIKDFELTSYLKYPISSYSGGIKRRLDIAMNMITNPKILFLDEPTVGMDIQSRKMMWDMVRKIRNEFGATIFLTTHYLEEADNLSDTVCIMKGGKEIIQGSPSQLKHYLRQNNIEIKLVSDLDVKAVLEFSQKCQYVDNVEIEKTMLTVTAKEVEETFNKLTIYLIDNNIPFYGIAIVEPTLENVFLRLTKKEQSL</sequence>
<keyword evidence="1" id="KW-0547">Nucleotide-binding</keyword>
<dbReference type="PROSITE" id="PS50893">
    <property type="entry name" value="ABC_TRANSPORTER_2"/>
    <property type="match status" value="1"/>
</dbReference>
<evidence type="ECO:0000259" key="3">
    <source>
        <dbReference type="PROSITE" id="PS50893"/>
    </source>
</evidence>
<reference evidence="4 5" key="1">
    <citation type="submission" date="2019-07" db="EMBL/GenBank/DDBJ databases">
        <authorList>
            <person name="Hibberd C M."/>
            <person name="Gehrig L. J."/>
            <person name="Chang H.-W."/>
            <person name="Venkatesh S."/>
        </authorList>
    </citation>
    <scope>NUCLEOTIDE SEQUENCE [LARGE SCALE GENOMIC DNA]</scope>
    <source>
        <strain evidence="4">Ruminococcus_obeum_SSTS_Bg7063</strain>
    </source>
</reference>
<dbReference type="AlphaFoldDB" id="A0A564UP62"/>
<dbReference type="InterPro" id="IPR003439">
    <property type="entry name" value="ABC_transporter-like_ATP-bd"/>
</dbReference>
<evidence type="ECO:0000256" key="2">
    <source>
        <dbReference type="ARBA" id="ARBA00022840"/>
    </source>
</evidence>
<keyword evidence="2 4" id="KW-0067">ATP-binding</keyword>
<evidence type="ECO:0000313" key="4">
    <source>
        <dbReference type="EMBL" id="VUX21278.1"/>
    </source>
</evidence>
<dbReference type="GO" id="GO:0005524">
    <property type="term" value="F:ATP binding"/>
    <property type="evidence" value="ECO:0007669"/>
    <property type="project" value="UniProtKB-KW"/>
</dbReference>
<feature type="domain" description="ABC transporter" evidence="3">
    <location>
        <begin position="4"/>
        <end position="236"/>
    </location>
</feature>
<keyword evidence="4" id="KW-0378">Hydrolase</keyword>
<dbReference type="SUPFAM" id="SSF52540">
    <property type="entry name" value="P-loop containing nucleoside triphosphate hydrolases"/>
    <property type="match status" value="1"/>
</dbReference>
<dbReference type="Pfam" id="PF00005">
    <property type="entry name" value="ABC_tran"/>
    <property type="match status" value="1"/>
</dbReference>
<gene>
    <name evidence="4" type="primary">drrA_3</name>
    <name evidence="4" type="ORF">ROSSTS7063_03196</name>
</gene>
<dbReference type="Proteomes" id="UP000409147">
    <property type="component" value="Unassembled WGS sequence"/>
</dbReference>
<proteinExistence type="predicted"/>
<dbReference type="Gene3D" id="3.40.50.300">
    <property type="entry name" value="P-loop containing nucleotide triphosphate hydrolases"/>
    <property type="match status" value="1"/>
</dbReference>
<dbReference type="SMART" id="SM00382">
    <property type="entry name" value="AAA"/>
    <property type="match status" value="1"/>
</dbReference>
<evidence type="ECO:0000256" key="1">
    <source>
        <dbReference type="ARBA" id="ARBA00022741"/>
    </source>
</evidence>
<dbReference type="PANTHER" id="PTHR43582:SF2">
    <property type="entry name" value="LINEARMYCIN RESISTANCE ATP-BINDING PROTEIN LNRL"/>
    <property type="match status" value="1"/>
</dbReference>
<evidence type="ECO:0000313" key="5">
    <source>
        <dbReference type="Proteomes" id="UP000409147"/>
    </source>
</evidence>
<name>A0A564UP62_9FIRM</name>
<keyword evidence="5" id="KW-1185">Reference proteome</keyword>
<dbReference type="EMBL" id="CABHNB010000044">
    <property type="protein sequence ID" value="VUX21278.1"/>
    <property type="molecule type" value="Genomic_DNA"/>
</dbReference>
<dbReference type="PANTHER" id="PTHR43582">
    <property type="entry name" value="LINEARMYCIN RESISTANCE ATP-BINDING PROTEIN LNRL"/>
    <property type="match status" value="1"/>
</dbReference>
<dbReference type="InterPro" id="IPR027417">
    <property type="entry name" value="P-loop_NTPase"/>
</dbReference>